<dbReference type="SUPFAM" id="SSF53850">
    <property type="entry name" value="Periplasmic binding protein-like II"/>
    <property type="match status" value="1"/>
</dbReference>
<evidence type="ECO:0000259" key="2">
    <source>
        <dbReference type="Pfam" id="PF12010"/>
    </source>
</evidence>
<dbReference type="EMBL" id="RCYR01000047">
    <property type="protein sequence ID" value="RYS76488.1"/>
    <property type="molecule type" value="Genomic_DNA"/>
</dbReference>
<evidence type="ECO:0000256" key="1">
    <source>
        <dbReference type="SAM" id="Phobius"/>
    </source>
</evidence>
<dbReference type="AlphaFoldDB" id="A0A174CQD8"/>
<protein>
    <submittedName>
        <fullName evidence="4">DUF3502 domain-containing protein</fullName>
    </submittedName>
    <submittedName>
        <fullName evidence="3">Maltose-binding periplasmic proteins/domains</fullName>
    </submittedName>
</protein>
<evidence type="ECO:0000313" key="5">
    <source>
        <dbReference type="Proteomes" id="UP000095787"/>
    </source>
</evidence>
<dbReference type="RefSeq" id="WP_009243410.1">
    <property type="nucleotide sequence ID" value="NZ_AP028249.1"/>
</dbReference>
<keyword evidence="1" id="KW-1133">Transmembrane helix</keyword>
<feature type="transmembrane region" description="Helical" evidence="1">
    <location>
        <begin position="6"/>
        <end position="26"/>
    </location>
</feature>
<dbReference type="Proteomes" id="UP000292665">
    <property type="component" value="Unassembled WGS sequence"/>
</dbReference>
<dbReference type="EMBL" id="CYZO01000021">
    <property type="protein sequence ID" value="CUO14429.1"/>
    <property type="molecule type" value="Genomic_DNA"/>
</dbReference>
<proteinExistence type="predicted"/>
<name>A0A174CQD8_9FIRM</name>
<evidence type="ECO:0000313" key="6">
    <source>
        <dbReference type="Proteomes" id="UP000292665"/>
    </source>
</evidence>
<reference evidence="4 6" key="2">
    <citation type="journal article" date="2019" name="Science, e1252229">
        <title>Invertible promoters mediate bacterial phase variation, antibiotic resistance, and host adaptation in the gut.</title>
        <authorList>
            <person name="Jiang X."/>
            <person name="Hall A.B."/>
            <person name="Arthur T.D."/>
            <person name="Plichta D.R."/>
            <person name="Covington C.T."/>
            <person name="Poyet M."/>
            <person name="Crothers J."/>
            <person name="Moses P.L."/>
            <person name="Tolonen A.C."/>
            <person name="Vlamakis H."/>
            <person name="Alm E.J."/>
            <person name="Xavier R.J."/>
        </authorList>
    </citation>
    <scope>NUCLEOTIDE SEQUENCE [LARGE SCALE GENOMIC DNA]</scope>
    <source>
        <strain evidence="6">aa_0143</strain>
        <strain evidence="4">Aa_0143</strain>
    </source>
</reference>
<feature type="domain" description="DUF3502" evidence="2">
    <location>
        <begin position="395"/>
        <end position="461"/>
    </location>
</feature>
<reference evidence="3 5" key="1">
    <citation type="submission" date="2015-09" db="EMBL/GenBank/DDBJ databases">
        <authorList>
            <consortium name="Pathogen Informatics"/>
        </authorList>
    </citation>
    <scope>NUCLEOTIDE SEQUENCE [LARGE SCALE GENOMIC DNA]</scope>
    <source>
        <strain evidence="3 5">2789STDY5834841</strain>
    </source>
</reference>
<gene>
    <name evidence="4" type="ORF">EAI93_13320</name>
    <name evidence="3" type="ORF">ERS852456_01725</name>
</gene>
<keyword evidence="1" id="KW-0472">Membrane</keyword>
<dbReference type="Pfam" id="PF12010">
    <property type="entry name" value="DUF3502"/>
    <property type="match status" value="1"/>
</dbReference>
<dbReference type="Gene3D" id="3.40.190.10">
    <property type="entry name" value="Periplasmic binding protein-like II"/>
    <property type="match status" value="1"/>
</dbReference>
<dbReference type="Proteomes" id="UP000095787">
    <property type="component" value="Unassembled WGS sequence"/>
</dbReference>
<evidence type="ECO:0000313" key="4">
    <source>
        <dbReference type="EMBL" id="RYS76488.1"/>
    </source>
</evidence>
<dbReference type="InterPro" id="IPR022627">
    <property type="entry name" value="DUF3502"/>
</dbReference>
<sequence length="465" mass="54360">MKKRRIIIAVISIIVVAAMVLFDMLYMKKDKKEELPQEEKKVEEIVWITESSIEGVQSEMEEALNALLKKRGCEYKVRFVCFPMETYEEDVAEYLENNSADIIYSNLRVVGDDSNQYYSFYKNGYLQNLEKIREDEKFYDAYSEKTWEHMEINGEIYGIPSYSYEGNGLYYVFNQQYLDKYNVDISQVTGDLQTLYPILTELSEKEKDNKAFVPLHSYEYMIYAPEYTEILDTIRVKEGMEKPIAENLLNNEQVKESVLLLNEFHKNGLLKEGSANTLANGNFFVMLMYADDPELLQEYFDTICEENNKKPLSLKYVKIGEHYPPHRTGGMNSVLKGGNTEKAIDLLKRTVTDEEISNLLKYGTEEMEETPAMLQWMFGNDQWSKEKNAVKESLIAGFQFDGRVYKEQIDQLSQIYYSYSELFRGLSENPQEDYEKMMQEMEAAGINAITEEVNNQLDQWYNTVR</sequence>
<keyword evidence="1" id="KW-0812">Transmembrane</keyword>
<accession>A0A174CQD8</accession>
<organism evidence="3 5">
    <name type="scientific">[Ruminococcus] torques</name>
    <dbReference type="NCBI Taxonomy" id="33039"/>
    <lineage>
        <taxon>Bacteria</taxon>
        <taxon>Bacillati</taxon>
        <taxon>Bacillota</taxon>
        <taxon>Clostridia</taxon>
        <taxon>Lachnospirales</taxon>
        <taxon>Lachnospiraceae</taxon>
        <taxon>Mediterraneibacter</taxon>
    </lineage>
</organism>
<evidence type="ECO:0000313" key="3">
    <source>
        <dbReference type="EMBL" id="CUO14429.1"/>
    </source>
</evidence>